<comment type="caution">
    <text evidence="2">The sequence shown here is derived from an EMBL/GenBank/DDBJ whole genome shotgun (WGS) entry which is preliminary data.</text>
</comment>
<dbReference type="EMBL" id="JACJLT010000013">
    <property type="protein sequence ID" value="MBM6874564.1"/>
    <property type="molecule type" value="Genomic_DNA"/>
</dbReference>
<feature type="transmembrane region" description="Helical" evidence="1">
    <location>
        <begin position="200"/>
        <end position="228"/>
    </location>
</feature>
<feature type="transmembrane region" description="Helical" evidence="1">
    <location>
        <begin position="165"/>
        <end position="188"/>
    </location>
</feature>
<reference evidence="2 3" key="1">
    <citation type="journal article" date="2021" name="Sci. Rep.">
        <title>The distribution of antibiotic resistance genes in chicken gut microbiota commensals.</title>
        <authorList>
            <person name="Juricova H."/>
            <person name="Matiasovicova J."/>
            <person name="Kubasova T."/>
            <person name="Cejkova D."/>
            <person name="Rychlik I."/>
        </authorList>
    </citation>
    <scope>NUCLEOTIDE SEQUENCE [LARGE SCALE GENOMIC DNA]</scope>
    <source>
        <strain evidence="2 3">An425</strain>
    </source>
</reference>
<keyword evidence="1" id="KW-0472">Membrane</keyword>
<keyword evidence="1" id="KW-0812">Transmembrane</keyword>
<feature type="transmembrane region" description="Helical" evidence="1">
    <location>
        <begin position="312"/>
        <end position="331"/>
    </location>
</feature>
<feature type="transmembrane region" description="Helical" evidence="1">
    <location>
        <begin position="240"/>
        <end position="256"/>
    </location>
</feature>
<proteinExistence type="predicted"/>
<feature type="transmembrane region" description="Helical" evidence="1">
    <location>
        <begin position="284"/>
        <end position="300"/>
    </location>
</feature>
<evidence type="ECO:0000256" key="1">
    <source>
        <dbReference type="SAM" id="Phobius"/>
    </source>
</evidence>
<dbReference type="Pfam" id="PF14897">
    <property type="entry name" value="EpsG"/>
    <property type="match status" value="1"/>
</dbReference>
<dbReference type="Proteomes" id="UP000728968">
    <property type="component" value="Unassembled WGS sequence"/>
</dbReference>
<feature type="transmembrane region" description="Helical" evidence="1">
    <location>
        <begin position="83"/>
        <end position="108"/>
    </location>
</feature>
<sequence length="358" mass="42713">MGIYYIIYVLIFGVNFIQIKNKNKNRIIFFILFVFAALRYNIGWDYPQYYILGTKFNYLKNINTVNDWMSYYFYLRLEPINKILYKIVWFFEEPQLIIVLYAMITLIFIKKGIENIKSDYIVYIWLLYYTFPIFYLLDLNYMRQGVSVSIIFYAVKYLPKNKLKYIFLVIVASLFHKTALIMLLLTVLSKINISRVIWTIIFLGSFISTNLIILLIKSLTIFKYYYIYLKAGAISNGGEKIYYLVIILNILLIIFYRQIKNNLIKNTLLFGCFLYLSLGKLGHIGYRTGMYYLIFTLYLIDPIINKIKEKKIVLLILNVCFLVFLTIILFLDAKNPVKQQYVPYKTIFTNCRKDLKFN</sequence>
<feature type="transmembrane region" description="Helical" evidence="1">
    <location>
        <begin position="27"/>
        <end position="44"/>
    </location>
</feature>
<evidence type="ECO:0000313" key="2">
    <source>
        <dbReference type="EMBL" id="MBM6874564.1"/>
    </source>
</evidence>
<keyword evidence="3" id="KW-1185">Reference proteome</keyword>
<dbReference type="RefSeq" id="WP_204715737.1">
    <property type="nucleotide sequence ID" value="NZ_JACJLT010000013.1"/>
</dbReference>
<organism evidence="2 3">
    <name type="scientific">Fusobacterium mortiferum</name>
    <dbReference type="NCBI Taxonomy" id="850"/>
    <lineage>
        <taxon>Bacteria</taxon>
        <taxon>Fusobacteriati</taxon>
        <taxon>Fusobacteriota</taxon>
        <taxon>Fusobacteriia</taxon>
        <taxon>Fusobacteriales</taxon>
        <taxon>Fusobacteriaceae</taxon>
        <taxon>Fusobacterium</taxon>
    </lineage>
</organism>
<accession>A0ABS2G1K9</accession>
<dbReference type="InterPro" id="IPR049458">
    <property type="entry name" value="EpsG-like"/>
</dbReference>
<evidence type="ECO:0000313" key="3">
    <source>
        <dbReference type="Proteomes" id="UP000728968"/>
    </source>
</evidence>
<gene>
    <name evidence="2" type="ORF">H6A04_02655</name>
</gene>
<keyword evidence="1" id="KW-1133">Transmembrane helix</keyword>
<name>A0ABS2G1K9_FUSMR</name>
<protein>
    <submittedName>
        <fullName evidence="2">EpsG family protein</fullName>
    </submittedName>
</protein>
<feature type="transmembrane region" description="Helical" evidence="1">
    <location>
        <begin position="120"/>
        <end position="137"/>
    </location>
</feature>